<dbReference type="InterPro" id="IPR050565">
    <property type="entry name" value="LYPA1-2/EST-like"/>
</dbReference>
<comment type="caution">
    <text evidence="3">The sequence shown here is derived from an EMBL/GenBank/DDBJ whole genome shotgun (WGS) entry which is preliminary data.</text>
</comment>
<dbReference type="GO" id="GO:0052689">
    <property type="term" value="F:carboxylic ester hydrolase activity"/>
    <property type="evidence" value="ECO:0007669"/>
    <property type="project" value="TreeGrafter"/>
</dbReference>
<dbReference type="GO" id="GO:0005737">
    <property type="term" value="C:cytoplasm"/>
    <property type="evidence" value="ECO:0007669"/>
    <property type="project" value="TreeGrafter"/>
</dbReference>
<dbReference type="SUPFAM" id="SSF53474">
    <property type="entry name" value="alpha/beta-Hydrolases"/>
    <property type="match status" value="1"/>
</dbReference>
<comment type="similarity">
    <text evidence="1">Belongs to the AB hydrolase superfamily. AB hydrolase 2 family.</text>
</comment>
<dbReference type="Pfam" id="PF02230">
    <property type="entry name" value="Abhydrolase_2"/>
    <property type="match status" value="1"/>
</dbReference>
<sequence length="296" mass="33254">MAADYPAPLIIPPLSLPHKQTFVLLHGRGSSGEEFGPTLLDTPFTCVSRLQPDFNNTTSLAETFPHARFVFPTAARRRATIYRRSLTQQWFDNWKLDPPAAEREELQIPGLHETVLYLHDLLKHEIALVPDGAASIVFGGLSQGCAASLVALLLWQGDPFGGFIGMCGWLPFRQRLEEEMEASAVSQEDDFFDRDEAEEPIFDPAERATRWLRGQIDLPAISSTTPLLAFKQVPLFFGHGVLDDRVSVILGRDASKLLSKVGLSVFWNEYEELGHWYSRDMLRDIVAFLENNVQLS</sequence>
<proteinExistence type="inferred from homology"/>
<dbReference type="GO" id="GO:0008474">
    <property type="term" value="F:palmitoyl-(protein) hydrolase activity"/>
    <property type="evidence" value="ECO:0007669"/>
    <property type="project" value="TreeGrafter"/>
</dbReference>
<reference evidence="3" key="1">
    <citation type="journal article" date="2021" name="Nat. Commun.">
        <title>Genetic determinants of endophytism in the Arabidopsis root mycobiome.</title>
        <authorList>
            <person name="Mesny F."/>
            <person name="Miyauchi S."/>
            <person name="Thiergart T."/>
            <person name="Pickel B."/>
            <person name="Atanasova L."/>
            <person name="Karlsson M."/>
            <person name="Huettel B."/>
            <person name="Barry K.W."/>
            <person name="Haridas S."/>
            <person name="Chen C."/>
            <person name="Bauer D."/>
            <person name="Andreopoulos W."/>
            <person name="Pangilinan J."/>
            <person name="LaButti K."/>
            <person name="Riley R."/>
            <person name="Lipzen A."/>
            <person name="Clum A."/>
            <person name="Drula E."/>
            <person name="Henrissat B."/>
            <person name="Kohler A."/>
            <person name="Grigoriev I.V."/>
            <person name="Martin F.M."/>
            <person name="Hacquard S."/>
        </authorList>
    </citation>
    <scope>NUCLEOTIDE SEQUENCE</scope>
    <source>
        <strain evidence="3">MPI-CAGE-CH-0235</strain>
    </source>
</reference>
<dbReference type="PANTHER" id="PTHR10655">
    <property type="entry name" value="LYSOPHOSPHOLIPASE-RELATED"/>
    <property type="match status" value="1"/>
</dbReference>
<protein>
    <submittedName>
        <fullName evidence="3">Alpha/Beta hydrolase protein</fullName>
    </submittedName>
</protein>
<accession>A0A8K0SEE3</accession>
<gene>
    <name evidence="3" type="ORF">B0I35DRAFT_444300</name>
</gene>
<dbReference type="AlphaFoldDB" id="A0A8K0SEE3"/>
<dbReference type="Proteomes" id="UP000813444">
    <property type="component" value="Unassembled WGS sequence"/>
</dbReference>
<keyword evidence="3" id="KW-0378">Hydrolase</keyword>
<organism evidence="3 4">
    <name type="scientific">Stachybotrys elegans</name>
    <dbReference type="NCBI Taxonomy" id="80388"/>
    <lineage>
        <taxon>Eukaryota</taxon>
        <taxon>Fungi</taxon>
        <taxon>Dikarya</taxon>
        <taxon>Ascomycota</taxon>
        <taxon>Pezizomycotina</taxon>
        <taxon>Sordariomycetes</taxon>
        <taxon>Hypocreomycetidae</taxon>
        <taxon>Hypocreales</taxon>
        <taxon>Stachybotryaceae</taxon>
        <taxon>Stachybotrys</taxon>
    </lineage>
</organism>
<dbReference type="EMBL" id="JAGPNK010000019">
    <property type="protein sequence ID" value="KAH7305291.1"/>
    <property type="molecule type" value="Genomic_DNA"/>
</dbReference>
<evidence type="ECO:0000313" key="4">
    <source>
        <dbReference type="Proteomes" id="UP000813444"/>
    </source>
</evidence>
<dbReference type="OrthoDB" id="2418081at2759"/>
<evidence type="ECO:0000313" key="3">
    <source>
        <dbReference type="EMBL" id="KAH7305291.1"/>
    </source>
</evidence>
<dbReference type="Gene3D" id="3.40.50.1820">
    <property type="entry name" value="alpha/beta hydrolase"/>
    <property type="match status" value="1"/>
</dbReference>
<dbReference type="PANTHER" id="PTHR10655:SF64">
    <property type="entry name" value="PHOSPHOLIPASE_CARBOXYLESTERASE_THIOESTERASE DOMAIN-CONTAINING PROTEIN"/>
    <property type="match status" value="1"/>
</dbReference>
<dbReference type="InterPro" id="IPR029058">
    <property type="entry name" value="AB_hydrolase_fold"/>
</dbReference>
<dbReference type="InterPro" id="IPR003140">
    <property type="entry name" value="PLipase/COase/thioEstase"/>
</dbReference>
<name>A0A8K0SEE3_9HYPO</name>
<evidence type="ECO:0000259" key="2">
    <source>
        <dbReference type="Pfam" id="PF02230"/>
    </source>
</evidence>
<keyword evidence="4" id="KW-1185">Reference proteome</keyword>
<feature type="domain" description="Phospholipase/carboxylesterase/thioesterase" evidence="2">
    <location>
        <begin position="15"/>
        <end position="184"/>
    </location>
</feature>
<evidence type="ECO:0000256" key="1">
    <source>
        <dbReference type="ARBA" id="ARBA00006499"/>
    </source>
</evidence>